<comment type="caution">
    <text evidence="1">The sequence shown here is derived from an EMBL/GenBank/DDBJ whole genome shotgun (WGS) entry which is preliminary data.</text>
</comment>
<dbReference type="InterPro" id="IPR051870">
    <property type="entry name" value="Elongin-A_domain"/>
</dbReference>
<dbReference type="InterPro" id="IPR010684">
    <property type="entry name" value="RNA_pol_II_trans_fac_SIII_A"/>
</dbReference>
<gene>
    <name evidence="1" type="ORF">AYI69_g2610</name>
</gene>
<keyword evidence="1" id="KW-0251">Elongation factor</keyword>
<dbReference type="PANTHER" id="PTHR15141:SF76">
    <property type="entry name" value="TRANSCRIPTION ELONGATION FACTOR B POLYPEPTIDE 3"/>
    <property type="match status" value="1"/>
</dbReference>
<evidence type="ECO:0000313" key="2">
    <source>
        <dbReference type="Proteomes" id="UP000187429"/>
    </source>
</evidence>
<evidence type="ECO:0000313" key="1">
    <source>
        <dbReference type="EMBL" id="OMJ27945.1"/>
    </source>
</evidence>
<sequence>MIPKTEKRSVNVPPLTELCTRILVAKRDRISDIGDIPVHLLQPVFEKCTPDQLQKIENASPRTHKMIFSFW</sequence>
<dbReference type="Gene3D" id="6.10.250.3180">
    <property type="match status" value="1"/>
</dbReference>
<name>A0A1R1YM98_9FUNG</name>
<protein>
    <submittedName>
        <fullName evidence="1">Transcription elongation factor B polypeptide 3</fullName>
    </submittedName>
</protein>
<dbReference type="OrthoDB" id="5596877at2759"/>
<dbReference type="GO" id="GO:0003746">
    <property type="term" value="F:translation elongation factor activity"/>
    <property type="evidence" value="ECO:0007669"/>
    <property type="project" value="UniProtKB-KW"/>
</dbReference>
<dbReference type="GO" id="GO:0070449">
    <property type="term" value="C:elongin complex"/>
    <property type="evidence" value="ECO:0007669"/>
    <property type="project" value="InterPro"/>
</dbReference>
<dbReference type="Proteomes" id="UP000187429">
    <property type="component" value="Unassembled WGS sequence"/>
</dbReference>
<reference evidence="2" key="1">
    <citation type="submission" date="2017-01" db="EMBL/GenBank/DDBJ databases">
        <authorList>
            <person name="Wang Y."/>
            <person name="White M."/>
            <person name="Kvist S."/>
            <person name="Moncalvo J.-M."/>
        </authorList>
    </citation>
    <scope>NUCLEOTIDE SEQUENCE [LARGE SCALE GENOMIC DNA]</scope>
    <source>
        <strain evidence="2">ID-206-W2</strain>
    </source>
</reference>
<dbReference type="AlphaFoldDB" id="A0A1R1YM98"/>
<dbReference type="Pfam" id="PF06881">
    <property type="entry name" value="Elongin_A"/>
    <property type="match status" value="1"/>
</dbReference>
<dbReference type="EMBL" id="LSSM01000768">
    <property type="protein sequence ID" value="OMJ27945.1"/>
    <property type="molecule type" value="Genomic_DNA"/>
</dbReference>
<keyword evidence="2" id="KW-1185">Reference proteome</keyword>
<dbReference type="PANTHER" id="PTHR15141">
    <property type="entry name" value="TRANSCRIPTION ELONGATION FACTOR B POLYPEPTIDE 3"/>
    <property type="match status" value="1"/>
</dbReference>
<organism evidence="1 2">
    <name type="scientific">Smittium culicis</name>
    <dbReference type="NCBI Taxonomy" id="133412"/>
    <lineage>
        <taxon>Eukaryota</taxon>
        <taxon>Fungi</taxon>
        <taxon>Fungi incertae sedis</taxon>
        <taxon>Zoopagomycota</taxon>
        <taxon>Kickxellomycotina</taxon>
        <taxon>Harpellomycetes</taxon>
        <taxon>Harpellales</taxon>
        <taxon>Legeriomycetaceae</taxon>
        <taxon>Smittium</taxon>
    </lineage>
</organism>
<keyword evidence="1" id="KW-0648">Protein biosynthesis</keyword>
<dbReference type="GO" id="GO:0006368">
    <property type="term" value="P:transcription elongation by RNA polymerase II"/>
    <property type="evidence" value="ECO:0007669"/>
    <property type="project" value="InterPro"/>
</dbReference>
<accession>A0A1R1YM98</accession>
<proteinExistence type="predicted"/>